<gene>
    <name evidence="1" type="ORF">SM1_095</name>
</gene>
<reference evidence="1 2" key="1">
    <citation type="submission" date="2015-12" db="EMBL/GenBank/DDBJ databases">
        <title>In silico genomic study of Pseudomonas phage SM1.</title>
        <authorList>
            <person name="Zawawi N.A.M."/>
            <person name="Mat-Arip Y."/>
            <person name="Wan-Jauhari W.K."/>
            <person name="Fauzi A.A."/>
            <person name="Yee F.J."/>
        </authorList>
    </citation>
    <scope>NUCLEOTIDE SEQUENCE [LARGE SCALE GENOMIC DNA]</scope>
</reference>
<keyword evidence="2" id="KW-1185">Reference proteome</keyword>
<evidence type="ECO:0000313" key="2">
    <source>
        <dbReference type="Proteomes" id="UP000224832"/>
    </source>
</evidence>
<accession>A0A0U3E021</accession>
<evidence type="ECO:0000313" key="1">
    <source>
        <dbReference type="EMBL" id="ALT58087.1"/>
    </source>
</evidence>
<name>A0A0U3E021_9CAUD</name>
<proteinExistence type="predicted"/>
<dbReference type="Proteomes" id="UP000224832">
    <property type="component" value="Segment"/>
</dbReference>
<protein>
    <submittedName>
        <fullName evidence="1">Uncharacterized protein</fullName>
    </submittedName>
</protein>
<organism evidence="1 2">
    <name type="scientific">Pseudomonas phage SM1</name>
    <dbReference type="NCBI Taxonomy" id="1772332"/>
    <lineage>
        <taxon>Viruses</taxon>
        <taxon>Duplodnaviria</taxon>
        <taxon>Heunggongvirae</taxon>
        <taxon>Uroviricota</taxon>
        <taxon>Caudoviricetes</taxon>
        <taxon>Samunavirus</taxon>
        <taxon>Samunavirus SM1</taxon>
    </lineage>
</organism>
<sequence>MSAPIVIHHPVHSSHPNGGAEQVTHIYEPLDLSDKGAIEHFAATYNRALRHAQGEGVHSVDIYLGERTQPKIIDGEIMIQGGWLEHTIVVRYTEGKSFTIGAIQRKPNDASEFHS</sequence>
<dbReference type="EMBL" id="KU245542">
    <property type="protein sequence ID" value="ALT58087.1"/>
    <property type="molecule type" value="Genomic_DNA"/>
</dbReference>